<feature type="compositionally biased region" description="Polar residues" evidence="1">
    <location>
        <begin position="294"/>
        <end position="307"/>
    </location>
</feature>
<gene>
    <name evidence="2" type="ORF">PYCCODRAFT_1470631</name>
</gene>
<proteinExistence type="predicted"/>
<feature type="compositionally biased region" description="Acidic residues" evidence="1">
    <location>
        <begin position="736"/>
        <end position="746"/>
    </location>
</feature>
<feature type="compositionally biased region" description="Low complexity" evidence="1">
    <location>
        <begin position="316"/>
        <end position="335"/>
    </location>
</feature>
<organism evidence="2 3">
    <name type="scientific">Trametes coccinea (strain BRFM310)</name>
    <name type="common">Pycnoporus coccineus</name>
    <dbReference type="NCBI Taxonomy" id="1353009"/>
    <lineage>
        <taxon>Eukaryota</taxon>
        <taxon>Fungi</taxon>
        <taxon>Dikarya</taxon>
        <taxon>Basidiomycota</taxon>
        <taxon>Agaricomycotina</taxon>
        <taxon>Agaricomycetes</taxon>
        <taxon>Polyporales</taxon>
        <taxon>Polyporaceae</taxon>
        <taxon>Trametes</taxon>
    </lineage>
</organism>
<sequence>MAANGQPPNSYACKCLNIRIHARPTQNTKTPPPVEAGFDAVHVGEEGIRVAHPEVTLRSRSKPIPDPDSSSGELTRYTTVTCLVCGVPTYRVLQRITPDLINEVGPVLPTDDWVEKELLKSATGWVEVYHGCLKSDEIAQAESSPMYSSMFSIVLPGPKPPSETAKDEGISDIPDARGPSEQSKRHLPELPPLFLPPPFTPSHVVFSHFSSLAAEKSEKMRDEAEEYIAQVTQQKVAEIRKAEAILKEEVNLVWSKFREAVKLIDETGALKKTALPLRRRGSVSGHARALSSPAPGTSASVRITSFEPTPSPPPRTSSRTRQPPPSALSASLKSSGFHHPDAQKQLNGSTPAPRRSVDFGPPSRARGSPSRSSDGRIDSPSTASTRTAAVSIDPEASIREAYRREMDESKDIATSFRYIMDLEAQMEEARMQEEAEVVSPPAASTSRAPAESSTASTSRGRSPRIQKSAIKHAQPAEQSKAENANEADKKAAGGEENKEKGKRKVTFDVKPEVAIIKDESGGRESRQATASSGLEDPIFDMDNETEQGVNARAEAPGEPPKPTPASPERIRAPPRSTRKRSSDNSGLPAMLASLRPASLPAPSAMRSAPRHPSSPVTDPAERQRNLRESLLAAQANSSRTDYVESPIELNSSRSEDDEMSSDPREEEILRLVAASTPSHRSAWKKNSKAWQLFLNRRERRSTETGPDTISEEGHYPSLDDFDPQPRRAFNSIADSDVTDEDEDDKWADEHPVAQSLPIPIGPLGQHGPSFGRQSYQPKTSLSDRPGVLVPALRSGSSSSLRRASYAERDRKRPIDPGALDFAVDEEDAADEDVESDPETGGKARQRALKILQARDDMPAAGMWRSLA</sequence>
<dbReference type="OrthoDB" id="2563191at2759"/>
<protein>
    <submittedName>
        <fullName evidence="2">Uncharacterized protein</fullName>
    </submittedName>
</protein>
<feature type="compositionally biased region" description="Polar residues" evidence="1">
    <location>
        <begin position="771"/>
        <end position="782"/>
    </location>
</feature>
<keyword evidence="3" id="KW-1185">Reference proteome</keyword>
<feature type="compositionally biased region" description="Basic and acidic residues" evidence="1">
    <location>
        <begin position="486"/>
        <end position="526"/>
    </location>
</feature>
<dbReference type="Proteomes" id="UP000193067">
    <property type="component" value="Unassembled WGS sequence"/>
</dbReference>
<feature type="compositionally biased region" description="Low complexity" evidence="1">
    <location>
        <begin position="791"/>
        <end position="803"/>
    </location>
</feature>
<dbReference type="EMBL" id="KZ084132">
    <property type="protein sequence ID" value="OSC98984.1"/>
    <property type="molecule type" value="Genomic_DNA"/>
</dbReference>
<evidence type="ECO:0000256" key="1">
    <source>
        <dbReference type="SAM" id="MobiDB-lite"/>
    </source>
</evidence>
<reference evidence="2 3" key="1">
    <citation type="journal article" date="2015" name="Biotechnol. Biofuels">
        <title>Enhanced degradation of softwood versus hardwood by the white-rot fungus Pycnoporus coccineus.</title>
        <authorList>
            <person name="Couturier M."/>
            <person name="Navarro D."/>
            <person name="Chevret D."/>
            <person name="Henrissat B."/>
            <person name="Piumi F."/>
            <person name="Ruiz-Duenas F.J."/>
            <person name="Martinez A.T."/>
            <person name="Grigoriev I.V."/>
            <person name="Riley R."/>
            <person name="Lipzen A."/>
            <person name="Berrin J.G."/>
            <person name="Master E.R."/>
            <person name="Rosso M.N."/>
        </authorList>
    </citation>
    <scope>NUCLEOTIDE SEQUENCE [LARGE SCALE GENOMIC DNA]</scope>
    <source>
        <strain evidence="2 3">BRFM310</strain>
    </source>
</reference>
<dbReference type="STRING" id="1353009.A0A1Y2ICV4"/>
<feature type="region of interest" description="Disordered" evidence="1">
    <location>
        <begin position="279"/>
        <end position="414"/>
    </location>
</feature>
<feature type="region of interest" description="Disordered" evidence="1">
    <location>
        <begin position="696"/>
        <end position="844"/>
    </location>
</feature>
<feature type="compositionally biased region" description="Acidic residues" evidence="1">
    <location>
        <begin position="822"/>
        <end position="837"/>
    </location>
</feature>
<evidence type="ECO:0000313" key="3">
    <source>
        <dbReference type="Proteomes" id="UP000193067"/>
    </source>
</evidence>
<dbReference type="AlphaFoldDB" id="A0A1Y2ICV4"/>
<feature type="compositionally biased region" description="Basic and acidic residues" evidence="1">
    <location>
        <begin position="396"/>
        <end position="411"/>
    </location>
</feature>
<name>A0A1Y2ICV4_TRAC3</name>
<feature type="compositionally biased region" description="Low complexity" evidence="1">
    <location>
        <begin position="360"/>
        <end position="372"/>
    </location>
</feature>
<feature type="compositionally biased region" description="Low complexity" evidence="1">
    <location>
        <begin position="439"/>
        <end position="458"/>
    </location>
</feature>
<evidence type="ECO:0000313" key="2">
    <source>
        <dbReference type="EMBL" id="OSC98984.1"/>
    </source>
</evidence>
<feature type="compositionally biased region" description="Basic and acidic residues" evidence="1">
    <location>
        <begin position="804"/>
        <end position="814"/>
    </location>
</feature>
<feature type="region of interest" description="Disordered" evidence="1">
    <location>
        <begin position="428"/>
        <end position="670"/>
    </location>
</feature>
<feature type="region of interest" description="Disordered" evidence="1">
    <location>
        <begin position="157"/>
        <end position="188"/>
    </location>
</feature>
<accession>A0A1Y2ICV4</accession>